<organism evidence="2 3">
    <name type="scientific">Candidatus Anaerostipes avistercoris</name>
    <dbReference type="NCBI Taxonomy" id="2838462"/>
    <lineage>
        <taxon>Bacteria</taxon>
        <taxon>Bacillati</taxon>
        <taxon>Bacillota</taxon>
        <taxon>Clostridia</taxon>
        <taxon>Lachnospirales</taxon>
        <taxon>Lachnospiraceae</taxon>
        <taxon>Anaerostipes</taxon>
    </lineage>
</organism>
<name>A0A9D2T9J8_9FIRM</name>
<reference evidence="2" key="1">
    <citation type="journal article" date="2021" name="PeerJ">
        <title>Extensive microbial diversity within the chicken gut microbiome revealed by metagenomics and culture.</title>
        <authorList>
            <person name="Gilroy R."/>
            <person name="Ravi A."/>
            <person name="Getino M."/>
            <person name="Pursley I."/>
            <person name="Horton D.L."/>
            <person name="Alikhan N.F."/>
            <person name="Baker D."/>
            <person name="Gharbi K."/>
            <person name="Hall N."/>
            <person name="Watson M."/>
            <person name="Adriaenssens E.M."/>
            <person name="Foster-Nyarko E."/>
            <person name="Jarju S."/>
            <person name="Secka A."/>
            <person name="Antonio M."/>
            <person name="Oren A."/>
            <person name="Chaudhuri R.R."/>
            <person name="La Ragione R."/>
            <person name="Hildebrand F."/>
            <person name="Pallen M.J."/>
        </authorList>
    </citation>
    <scope>NUCLEOTIDE SEQUENCE</scope>
    <source>
        <strain evidence="2">ChiSjej3B21-8574</strain>
    </source>
</reference>
<dbReference type="AlphaFoldDB" id="A0A9D2T9J8"/>
<accession>A0A9D2T9J8</accession>
<dbReference type="Pfam" id="PF13443">
    <property type="entry name" value="HTH_26"/>
    <property type="match status" value="1"/>
</dbReference>
<evidence type="ECO:0000259" key="1">
    <source>
        <dbReference type="Pfam" id="PF13443"/>
    </source>
</evidence>
<dbReference type="EMBL" id="DWWD01000036">
    <property type="protein sequence ID" value="HJC50684.1"/>
    <property type="molecule type" value="Genomic_DNA"/>
</dbReference>
<dbReference type="CDD" id="cd00093">
    <property type="entry name" value="HTH_XRE"/>
    <property type="match status" value="1"/>
</dbReference>
<feature type="domain" description="HTH cro/C1-type" evidence="1">
    <location>
        <begin position="40"/>
        <end position="83"/>
    </location>
</feature>
<dbReference type="GO" id="GO:0003677">
    <property type="term" value="F:DNA binding"/>
    <property type="evidence" value="ECO:0007669"/>
    <property type="project" value="InterPro"/>
</dbReference>
<dbReference type="InterPro" id="IPR010982">
    <property type="entry name" value="Lambda_DNA-bd_dom_sf"/>
</dbReference>
<comment type="caution">
    <text evidence="2">The sequence shown here is derived from an EMBL/GenBank/DDBJ whole genome shotgun (WGS) entry which is preliminary data.</text>
</comment>
<evidence type="ECO:0000313" key="2">
    <source>
        <dbReference type="EMBL" id="HJC50684.1"/>
    </source>
</evidence>
<dbReference type="InterPro" id="IPR001387">
    <property type="entry name" value="Cro/C1-type_HTH"/>
</dbReference>
<reference evidence="2" key="2">
    <citation type="submission" date="2021-04" db="EMBL/GenBank/DDBJ databases">
        <authorList>
            <person name="Gilroy R."/>
        </authorList>
    </citation>
    <scope>NUCLEOTIDE SEQUENCE</scope>
    <source>
        <strain evidence="2">ChiSjej3B21-8574</strain>
    </source>
</reference>
<proteinExistence type="predicted"/>
<dbReference type="Proteomes" id="UP000823904">
    <property type="component" value="Unassembled WGS sequence"/>
</dbReference>
<dbReference type="Gene3D" id="1.10.260.40">
    <property type="entry name" value="lambda repressor-like DNA-binding domains"/>
    <property type="match status" value="1"/>
</dbReference>
<gene>
    <name evidence="2" type="ORF">H9754_08990</name>
</gene>
<protein>
    <submittedName>
        <fullName evidence="2">Helix-turn-helix transcriptional regulator</fullName>
    </submittedName>
</protein>
<dbReference type="SUPFAM" id="SSF47413">
    <property type="entry name" value="lambda repressor-like DNA-binding domains"/>
    <property type="match status" value="1"/>
</dbReference>
<sequence length="150" mass="17000">MDRQSTEELNETLKSTSCDGFSEYLKKLQEAPSLQDYFSIYMAQHNMTAAEIIKNSGISRSYAHEILNGKKQHPSRDHLLALCLGAHMDLNTTQHALRIAQQGELYAKVPRDAAIMMHINHRVWNLVKINLFLAEHDLTIIGKNPTGTEI</sequence>
<evidence type="ECO:0000313" key="3">
    <source>
        <dbReference type="Proteomes" id="UP000823904"/>
    </source>
</evidence>